<dbReference type="HOGENOM" id="CLU_098620_0_0_14"/>
<name>H6N620_MYCHN</name>
<evidence type="ECO:0000313" key="2">
    <source>
        <dbReference type="Proteomes" id="UP000009135"/>
    </source>
</evidence>
<protein>
    <submittedName>
        <fullName evidence="1">Uncharacterized protein</fullName>
    </submittedName>
</protein>
<gene>
    <name evidence="1" type="ordered locus">MHC_01130</name>
</gene>
<accession>H6N620</accession>
<proteinExistence type="predicted"/>
<evidence type="ECO:0000313" key="1">
    <source>
        <dbReference type="EMBL" id="AEW45092.1"/>
    </source>
</evidence>
<dbReference type="KEGG" id="mhe:MHC_01130"/>
<keyword evidence="2" id="KW-1185">Reference proteome</keyword>
<organism evidence="1 2">
    <name type="scientific">Mycoplasma haemocanis (strain Illinois)</name>
    <dbReference type="NCBI Taxonomy" id="1111676"/>
    <lineage>
        <taxon>Bacteria</taxon>
        <taxon>Bacillati</taxon>
        <taxon>Mycoplasmatota</taxon>
        <taxon>Mollicutes</taxon>
        <taxon>Mycoplasmataceae</taxon>
        <taxon>Mycoplasma</taxon>
    </lineage>
</organism>
<dbReference type="EMBL" id="CP003199">
    <property type="protein sequence ID" value="AEW45092.1"/>
    <property type="molecule type" value="Genomic_DNA"/>
</dbReference>
<dbReference type="AlphaFoldDB" id="H6N620"/>
<dbReference type="Proteomes" id="UP000009135">
    <property type="component" value="Chromosome"/>
</dbReference>
<sequence>MIKVAAGVLGAGAVAAGGALAYKGLIKSPTHSIKDLLATKNPEKRLISKSNDGSSAEWKAAWKLYLTAYKNNNQNPFFLTVAKPTTIDDNQSAPSEFMSKCESLIMEQVSNEKDDKYKGVLQYCTRSTLVKDLVMESGRSILQDSDDWSGSWNSYKSANTDKGDKQDTWKLEDWNTKKSGSTVSGDLQKKCKEKLGSKVGMQVDDYSNIVKWCSK</sequence>
<dbReference type="STRING" id="1111676.MHC_01130"/>
<reference evidence="1 2" key="1">
    <citation type="journal article" date="2012" name="J. Bacteriol.">
        <title>Complete genome sequence of Mycoplasma haemocanis strain Illinois.</title>
        <authorList>
            <person name="do Nascimento N.C."/>
            <person name="Guimaraes A.M."/>
            <person name="Santos A.P."/>
            <person name="Sanmiguel P.J."/>
            <person name="Messick J.B."/>
        </authorList>
    </citation>
    <scope>NUCLEOTIDE SEQUENCE [LARGE SCALE GENOMIC DNA]</scope>
    <source>
        <strain evidence="1 2">Illinois</strain>
    </source>
</reference>